<dbReference type="PANTHER" id="PTHR21196">
    <property type="entry name" value="U7 SNRNA-ASSOCIATED SM-LIKE PROTEIN LSM10"/>
    <property type="match status" value="1"/>
</dbReference>
<accession>A0AAV4EH42</accession>
<feature type="domain" description="Sm" evidence="1">
    <location>
        <begin position="14"/>
        <end position="86"/>
    </location>
</feature>
<evidence type="ECO:0000313" key="2">
    <source>
        <dbReference type="EMBL" id="GFR60065.1"/>
    </source>
</evidence>
<evidence type="ECO:0000259" key="1">
    <source>
        <dbReference type="PROSITE" id="PS52002"/>
    </source>
</evidence>
<keyword evidence="3" id="KW-1185">Reference proteome</keyword>
<dbReference type="PROSITE" id="PS52002">
    <property type="entry name" value="SM"/>
    <property type="match status" value="1"/>
</dbReference>
<dbReference type="InterPro" id="IPR047575">
    <property type="entry name" value="Sm"/>
</dbReference>
<evidence type="ECO:0000313" key="3">
    <source>
        <dbReference type="Proteomes" id="UP000762676"/>
    </source>
</evidence>
<dbReference type="AlphaFoldDB" id="A0AAV4EH42"/>
<dbReference type="GO" id="GO:0016604">
    <property type="term" value="C:nuclear body"/>
    <property type="evidence" value="ECO:0007669"/>
    <property type="project" value="TreeGrafter"/>
</dbReference>
<dbReference type="Proteomes" id="UP000762676">
    <property type="component" value="Unassembled WGS sequence"/>
</dbReference>
<protein>
    <submittedName>
        <fullName evidence="2">U7 snRNA-associated Sm-like protein LSm10</fullName>
    </submittedName>
</protein>
<dbReference type="SUPFAM" id="SSF50182">
    <property type="entry name" value="Sm-like ribonucleoproteins"/>
    <property type="match status" value="1"/>
</dbReference>
<comment type="caution">
    <text evidence="2">The sequence shown here is derived from an EMBL/GenBank/DDBJ whole genome shotgun (WGS) entry which is preliminary data.</text>
</comment>
<dbReference type="PANTHER" id="PTHR21196:SF1">
    <property type="entry name" value="U7 SNRNA-ASSOCIATED SM-LIKE PROTEIN LSM10"/>
    <property type="match status" value="1"/>
</dbReference>
<dbReference type="GO" id="GO:0071208">
    <property type="term" value="F:histone pre-mRNA DCP binding"/>
    <property type="evidence" value="ECO:0007669"/>
    <property type="project" value="TreeGrafter"/>
</dbReference>
<organism evidence="2 3">
    <name type="scientific">Elysia marginata</name>
    <dbReference type="NCBI Taxonomy" id="1093978"/>
    <lineage>
        <taxon>Eukaryota</taxon>
        <taxon>Metazoa</taxon>
        <taxon>Spiralia</taxon>
        <taxon>Lophotrochozoa</taxon>
        <taxon>Mollusca</taxon>
        <taxon>Gastropoda</taxon>
        <taxon>Heterobranchia</taxon>
        <taxon>Euthyneura</taxon>
        <taxon>Panpulmonata</taxon>
        <taxon>Sacoglossa</taxon>
        <taxon>Placobranchoidea</taxon>
        <taxon>Plakobranchidae</taxon>
        <taxon>Elysia</taxon>
    </lineage>
</organism>
<dbReference type="Pfam" id="PF01423">
    <property type="entry name" value="LSM"/>
    <property type="match status" value="1"/>
</dbReference>
<dbReference type="Gene3D" id="2.30.30.100">
    <property type="match status" value="1"/>
</dbReference>
<dbReference type="InterPro" id="IPR010920">
    <property type="entry name" value="LSM_dom_sf"/>
</dbReference>
<dbReference type="SMART" id="SM00651">
    <property type="entry name" value="Sm"/>
    <property type="match status" value="1"/>
</dbReference>
<dbReference type="GO" id="GO:0071254">
    <property type="term" value="C:cytoplasmic U snRNP body"/>
    <property type="evidence" value="ECO:0007669"/>
    <property type="project" value="TreeGrafter"/>
</dbReference>
<dbReference type="EMBL" id="BMAT01000125">
    <property type="protein sequence ID" value="GFR60065.1"/>
    <property type="molecule type" value="Genomic_DNA"/>
</dbReference>
<dbReference type="GO" id="GO:0071209">
    <property type="term" value="F:U7 snRNA binding"/>
    <property type="evidence" value="ECO:0007669"/>
    <property type="project" value="TreeGrafter"/>
</dbReference>
<proteinExistence type="predicted"/>
<gene>
    <name evidence="2" type="ORF">ElyMa_000070000</name>
</gene>
<reference evidence="2 3" key="1">
    <citation type="journal article" date="2021" name="Elife">
        <title>Chloroplast acquisition without the gene transfer in kleptoplastic sea slugs, Plakobranchus ocellatus.</title>
        <authorList>
            <person name="Maeda T."/>
            <person name="Takahashi S."/>
            <person name="Yoshida T."/>
            <person name="Shimamura S."/>
            <person name="Takaki Y."/>
            <person name="Nagai Y."/>
            <person name="Toyoda A."/>
            <person name="Suzuki Y."/>
            <person name="Arimoto A."/>
            <person name="Ishii H."/>
            <person name="Satoh N."/>
            <person name="Nishiyama T."/>
            <person name="Hasebe M."/>
            <person name="Maruyama T."/>
            <person name="Minagawa J."/>
            <person name="Obokata J."/>
            <person name="Shigenobu S."/>
        </authorList>
    </citation>
    <scope>NUCLEOTIDE SEQUENCE [LARGE SCALE GENOMIC DNA]</scope>
</reference>
<name>A0AAV4EH42_9GAST</name>
<dbReference type="GO" id="GO:0006398">
    <property type="term" value="P:mRNA 3'-end processing by stem-loop binding and cleavage"/>
    <property type="evidence" value="ECO:0007669"/>
    <property type="project" value="TreeGrafter"/>
</dbReference>
<dbReference type="InterPro" id="IPR052840">
    <property type="entry name" value="U7_snRNA_Sm-like"/>
</dbReference>
<sequence>MENSGRSKFFYFNTMVCLLKAIEGTRVRVEIRNGVKIEGLLVVADASMSLEMTDVTLTPIKGAPVKYGRFYVRGRQIRYVVIPDEVDMLQAMDWQINKFKYQKSKEMRQQKDIFERRQKIRERNAAKLEKKERKLLS</sequence>
<dbReference type="InterPro" id="IPR001163">
    <property type="entry name" value="Sm_dom_euk/arc"/>
</dbReference>